<evidence type="ECO:0000256" key="7">
    <source>
        <dbReference type="ARBA" id="ARBA00022837"/>
    </source>
</evidence>
<keyword evidence="11" id="KW-0176">Collagen</keyword>
<keyword evidence="14" id="KW-0675">Receptor</keyword>
<dbReference type="InterPro" id="IPR058762">
    <property type="entry name" value="COLEC12_dom"/>
</dbReference>
<feature type="coiled-coil region" evidence="15">
    <location>
        <begin position="227"/>
        <end position="261"/>
    </location>
</feature>
<dbReference type="PROSITE" id="PS00615">
    <property type="entry name" value="C_TYPE_LECTIN_1"/>
    <property type="match status" value="1"/>
</dbReference>
<dbReference type="InterPro" id="IPR001304">
    <property type="entry name" value="C-type_lectin-like"/>
</dbReference>
<dbReference type="PROSITE" id="PS50041">
    <property type="entry name" value="C_TYPE_LECTIN_2"/>
    <property type="match status" value="1"/>
</dbReference>
<dbReference type="InterPro" id="IPR050111">
    <property type="entry name" value="C-type_lectin/snaclec_domain"/>
</dbReference>
<keyword evidence="13" id="KW-1015">Disulfide bond</keyword>
<dbReference type="EMBL" id="OW240915">
    <property type="protein sequence ID" value="CAH2284904.1"/>
    <property type="molecule type" value="Genomic_DNA"/>
</dbReference>
<evidence type="ECO:0000313" key="19">
    <source>
        <dbReference type="EMBL" id="CAH2284904.1"/>
    </source>
</evidence>
<evidence type="ECO:0000256" key="5">
    <source>
        <dbReference type="ARBA" id="ARBA00022734"/>
    </source>
</evidence>
<evidence type="ECO:0000256" key="8">
    <source>
        <dbReference type="ARBA" id="ARBA00022968"/>
    </source>
</evidence>
<dbReference type="CDD" id="cd03590">
    <property type="entry name" value="CLECT_DC-SIGN_like"/>
    <property type="match status" value="1"/>
</dbReference>
<dbReference type="InterPro" id="IPR016187">
    <property type="entry name" value="CTDL_fold"/>
</dbReference>
<evidence type="ECO:0000256" key="1">
    <source>
        <dbReference type="ARBA" id="ARBA00004606"/>
    </source>
</evidence>
<organism evidence="19 20">
    <name type="scientific">Pelobates cultripes</name>
    <name type="common">Western spadefoot toad</name>
    <dbReference type="NCBI Taxonomy" id="61616"/>
    <lineage>
        <taxon>Eukaryota</taxon>
        <taxon>Metazoa</taxon>
        <taxon>Chordata</taxon>
        <taxon>Craniata</taxon>
        <taxon>Vertebrata</taxon>
        <taxon>Euteleostomi</taxon>
        <taxon>Amphibia</taxon>
        <taxon>Batrachia</taxon>
        <taxon>Anura</taxon>
        <taxon>Pelobatoidea</taxon>
        <taxon>Pelobatidae</taxon>
        <taxon>Pelobates</taxon>
    </lineage>
</organism>
<evidence type="ECO:0000256" key="2">
    <source>
        <dbReference type="ARBA" id="ARBA00017460"/>
    </source>
</evidence>
<feature type="compositionally biased region" description="Pro residues" evidence="16">
    <location>
        <begin position="530"/>
        <end position="550"/>
    </location>
</feature>
<dbReference type="InterPro" id="IPR018378">
    <property type="entry name" value="C-type_lectin_CS"/>
</dbReference>
<dbReference type="InterPro" id="IPR008160">
    <property type="entry name" value="Collagen"/>
</dbReference>
<feature type="region of interest" description="Disordered" evidence="16">
    <location>
        <begin position="446"/>
        <end position="601"/>
    </location>
</feature>
<keyword evidence="3 17" id="KW-0812">Transmembrane</keyword>
<feature type="compositionally biased region" description="Low complexity" evidence="16">
    <location>
        <begin position="551"/>
        <end position="563"/>
    </location>
</feature>
<dbReference type="SMART" id="SM00034">
    <property type="entry name" value="CLECT"/>
    <property type="match status" value="1"/>
</dbReference>
<dbReference type="Pfam" id="PF01391">
    <property type="entry name" value="Collagen"/>
    <property type="match status" value="2"/>
</dbReference>
<dbReference type="Pfam" id="PF00059">
    <property type="entry name" value="Lectin_C"/>
    <property type="match status" value="1"/>
</dbReference>
<evidence type="ECO:0000256" key="12">
    <source>
        <dbReference type="ARBA" id="ARBA00023136"/>
    </source>
</evidence>
<dbReference type="GO" id="GO:0005581">
    <property type="term" value="C:collagen trimer"/>
    <property type="evidence" value="ECO:0007669"/>
    <property type="project" value="UniProtKB-KW"/>
</dbReference>
<name>A0AAD1RZV2_PELCU</name>
<keyword evidence="7" id="KW-0106">Calcium</keyword>
<dbReference type="AlphaFoldDB" id="A0AAD1RZV2"/>
<evidence type="ECO:0000256" key="16">
    <source>
        <dbReference type="SAM" id="MobiDB-lite"/>
    </source>
</evidence>
<evidence type="ECO:0000256" key="4">
    <source>
        <dbReference type="ARBA" id="ARBA00022723"/>
    </source>
</evidence>
<feature type="compositionally biased region" description="Low complexity" evidence="16">
    <location>
        <begin position="520"/>
        <end position="529"/>
    </location>
</feature>
<evidence type="ECO:0000256" key="14">
    <source>
        <dbReference type="ARBA" id="ARBA00023170"/>
    </source>
</evidence>
<evidence type="ECO:0000256" key="17">
    <source>
        <dbReference type="SAM" id="Phobius"/>
    </source>
</evidence>
<keyword evidence="4" id="KW-0479">Metal-binding</keyword>
<evidence type="ECO:0000256" key="13">
    <source>
        <dbReference type="ARBA" id="ARBA00023157"/>
    </source>
</evidence>
<evidence type="ECO:0000256" key="10">
    <source>
        <dbReference type="ARBA" id="ARBA00023054"/>
    </source>
</evidence>
<feature type="transmembrane region" description="Helical" evidence="17">
    <location>
        <begin position="38"/>
        <end position="59"/>
    </location>
</feature>
<accession>A0AAD1RZV2</accession>
<protein>
    <recommendedName>
        <fullName evidence="2">Collectin-12</fullName>
    </recommendedName>
</protein>
<dbReference type="InterPro" id="IPR033989">
    <property type="entry name" value="CD209-like_CTLD"/>
</dbReference>
<evidence type="ECO:0000259" key="18">
    <source>
        <dbReference type="PROSITE" id="PS50041"/>
    </source>
</evidence>
<evidence type="ECO:0000256" key="15">
    <source>
        <dbReference type="SAM" id="Coils"/>
    </source>
</evidence>
<feature type="domain" description="C-type lectin" evidence="18">
    <location>
        <begin position="634"/>
        <end position="752"/>
    </location>
</feature>
<keyword evidence="8" id="KW-0735">Signal-anchor</keyword>
<feature type="compositionally biased region" description="Polar residues" evidence="16">
    <location>
        <begin position="508"/>
        <end position="517"/>
    </location>
</feature>
<proteinExistence type="predicted"/>
<evidence type="ECO:0000256" key="11">
    <source>
        <dbReference type="ARBA" id="ARBA00023119"/>
    </source>
</evidence>
<dbReference type="InterPro" id="IPR016186">
    <property type="entry name" value="C-type_lectin-like/link_sf"/>
</dbReference>
<sequence length="764" mass="83651">MKDDFADEEEVQSFGYKRFGIQEGTQCTKCKNNWALKFSIILLYILCALLTITVSILGYKVIERMDGVSDGMETSNKEYTQKFSTVDENLKKLEELSQCKSVQAGEKSESTNSELSSVRSDIVAIRQQLREITEKSNVNKDTLEKLQEAGELLDAKQGQMKNALDANSLMINGVNQTLQVYNTYVSSLQQDTSSLQSNLQSQMQSNNMILMNISNLNLTQVQQRTVISSLQRSVDDTSQAIQRIKNEFQSLQQSVLQTKKDSEFLKERLAILQNIVSNNSALVKSNNETLEDMNSQLNTLGSQIDNITITAQSNEQSLKDLQDFHKEYENRTNVKFNEVEDSFQKFELDIVSIINNISKTAYNLRTLTSNLNDVRTTCTETLSKHTDDLLNLNNSLGSMNIDTAFLRNQQDAMRQRLDTEVANLSLIMEEMKLVDSAHGQLIKNFTILQGPPGPRGPKGERGPQGLSGPSGPKGQPGDRGDPGPPGPVGERGLPGPIGPPGEKGSKGSRGSQGNKGQRGSPGKTGEPGPKGFPGPPGPPGINGPPGPSGPPGLQGMSGTTGEPGVPGPRGPPGAAGLPGIPGLIGLRGPPGPPGPPGPAAELTLERSLALQANPTSEFDLDPSITGCQTNWVNFTDRCYYFSTVKQMFDEAKVWCEEEGSTLVIINSKEEQQFLRRYIGVTRRGFWIGLTDTEEENLWKWVDGTIPTYTNWKPGQPDNWAHDEGPGEDCAGLINAALWNDFHCHDFNNFICEKPMNTAQLPHSS</sequence>
<keyword evidence="12 17" id="KW-0472">Membrane</keyword>
<evidence type="ECO:0000256" key="9">
    <source>
        <dbReference type="ARBA" id="ARBA00022989"/>
    </source>
</evidence>
<dbReference type="Pfam" id="PF26004">
    <property type="entry name" value="COLEC12"/>
    <property type="match status" value="1"/>
</dbReference>
<keyword evidence="5" id="KW-0430">Lectin</keyword>
<comment type="subcellular location">
    <subcellularLocation>
        <location evidence="1">Membrane</location>
        <topology evidence="1">Single-pass type II membrane protein</topology>
    </subcellularLocation>
</comment>
<evidence type="ECO:0000256" key="6">
    <source>
        <dbReference type="ARBA" id="ARBA00022737"/>
    </source>
</evidence>
<feature type="compositionally biased region" description="Low complexity" evidence="16">
    <location>
        <begin position="572"/>
        <end position="587"/>
    </location>
</feature>
<keyword evidence="20" id="KW-1185">Reference proteome</keyword>
<dbReference type="Gene3D" id="3.10.100.10">
    <property type="entry name" value="Mannose-Binding Protein A, subunit A"/>
    <property type="match status" value="1"/>
</dbReference>
<dbReference type="Proteomes" id="UP001295444">
    <property type="component" value="Chromosome 04"/>
</dbReference>
<evidence type="ECO:0000313" key="20">
    <source>
        <dbReference type="Proteomes" id="UP001295444"/>
    </source>
</evidence>
<dbReference type="GO" id="GO:0030246">
    <property type="term" value="F:carbohydrate binding"/>
    <property type="evidence" value="ECO:0007669"/>
    <property type="project" value="UniProtKB-KW"/>
</dbReference>
<evidence type="ECO:0000256" key="3">
    <source>
        <dbReference type="ARBA" id="ARBA00022692"/>
    </source>
</evidence>
<dbReference type="PANTHER" id="PTHR22803">
    <property type="entry name" value="MANNOSE, PHOSPHOLIPASE, LECTIN RECEPTOR RELATED"/>
    <property type="match status" value="1"/>
</dbReference>
<feature type="compositionally biased region" description="Pro residues" evidence="16">
    <location>
        <begin position="589"/>
        <end position="598"/>
    </location>
</feature>
<reference evidence="19" key="1">
    <citation type="submission" date="2022-03" db="EMBL/GenBank/DDBJ databases">
        <authorList>
            <person name="Alioto T."/>
            <person name="Alioto T."/>
            <person name="Gomez Garrido J."/>
        </authorList>
    </citation>
    <scope>NUCLEOTIDE SEQUENCE</scope>
</reference>
<keyword evidence="10 15" id="KW-0175">Coiled coil</keyword>
<dbReference type="SUPFAM" id="SSF56436">
    <property type="entry name" value="C-type lectin-like"/>
    <property type="match status" value="1"/>
</dbReference>
<keyword evidence="9 17" id="KW-1133">Transmembrane helix</keyword>
<keyword evidence="6" id="KW-0677">Repeat</keyword>
<gene>
    <name evidence="19" type="ORF">PECUL_23A020032</name>
</gene>